<feature type="chain" id="PRO_5022887261" evidence="4">
    <location>
        <begin position="24"/>
        <end position="549"/>
    </location>
</feature>
<dbReference type="PROSITE" id="PS51257">
    <property type="entry name" value="PROKAR_LIPOPROTEIN"/>
    <property type="match status" value="1"/>
</dbReference>
<reference evidence="6 7" key="1">
    <citation type="submission" date="2019-02" db="EMBL/GenBank/DDBJ databases">
        <title>Deep-cultivation of Planctomycetes and their phenomic and genomic characterization uncovers novel biology.</title>
        <authorList>
            <person name="Wiegand S."/>
            <person name="Jogler M."/>
            <person name="Boedeker C."/>
            <person name="Pinto D."/>
            <person name="Vollmers J."/>
            <person name="Rivas-Marin E."/>
            <person name="Kohn T."/>
            <person name="Peeters S.H."/>
            <person name="Heuer A."/>
            <person name="Rast P."/>
            <person name="Oberbeckmann S."/>
            <person name="Bunk B."/>
            <person name="Jeske O."/>
            <person name="Meyerdierks A."/>
            <person name="Storesund J.E."/>
            <person name="Kallscheuer N."/>
            <person name="Luecker S."/>
            <person name="Lage O.M."/>
            <person name="Pohl T."/>
            <person name="Merkel B.J."/>
            <person name="Hornburger P."/>
            <person name="Mueller R.-W."/>
            <person name="Bruemmer F."/>
            <person name="Labrenz M."/>
            <person name="Spormann A.M."/>
            <person name="Op Den Camp H."/>
            <person name="Overmann J."/>
            <person name="Amann R."/>
            <person name="Jetten M.S.M."/>
            <person name="Mascher T."/>
            <person name="Medema M.H."/>
            <person name="Devos D.P."/>
            <person name="Kaster A.-K."/>
            <person name="Ovreas L."/>
            <person name="Rohde M."/>
            <person name="Galperin M.Y."/>
            <person name="Jogler C."/>
        </authorList>
    </citation>
    <scope>NUCLEOTIDE SEQUENCE [LARGE SCALE GENOMIC DNA]</scope>
    <source>
        <strain evidence="6 7">KOR34</strain>
    </source>
</reference>
<dbReference type="InterPro" id="IPR013830">
    <property type="entry name" value="SGNH_hydro"/>
</dbReference>
<dbReference type="OrthoDB" id="9807041at2"/>
<proteinExistence type="inferred from homology"/>
<comment type="caution">
    <text evidence="6">The sequence shown here is derived from an EMBL/GenBank/DDBJ whole genome shotgun (WGS) entry which is preliminary data.</text>
</comment>
<dbReference type="EMBL" id="SIHJ01000001">
    <property type="protein sequence ID" value="TWT37405.1"/>
    <property type="molecule type" value="Genomic_DNA"/>
</dbReference>
<evidence type="ECO:0000256" key="1">
    <source>
        <dbReference type="ARBA" id="ARBA00008668"/>
    </source>
</evidence>
<organism evidence="6 7">
    <name type="scientific">Posidoniimonas corsicana</name>
    <dbReference type="NCBI Taxonomy" id="1938618"/>
    <lineage>
        <taxon>Bacteria</taxon>
        <taxon>Pseudomonadati</taxon>
        <taxon>Planctomycetota</taxon>
        <taxon>Planctomycetia</taxon>
        <taxon>Pirellulales</taxon>
        <taxon>Lacipirellulaceae</taxon>
        <taxon>Posidoniimonas</taxon>
    </lineage>
</organism>
<dbReference type="PANTHER" id="PTHR43695:SF1">
    <property type="entry name" value="RHAMNOGALACTURONAN ACETYLESTERASE"/>
    <property type="match status" value="1"/>
</dbReference>
<gene>
    <name evidence="6" type="primary">yesY</name>
    <name evidence="6" type="ORF">KOR34_23550</name>
</gene>
<dbReference type="GO" id="GO:0016788">
    <property type="term" value="F:hydrolase activity, acting on ester bonds"/>
    <property type="evidence" value="ECO:0007669"/>
    <property type="project" value="UniProtKB-ARBA"/>
</dbReference>
<dbReference type="Pfam" id="PF13472">
    <property type="entry name" value="Lipase_GDSL_2"/>
    <property type="match status" value="2"/>
</dbReference>
<dbReference type="Gene3D" id="3.40.50.1110">
    <property type="entry name" value="SGNH hydrolase"/>
    <property type="match status" value="2"/>
</dbReference>
<feature type="region of interest" description="Disordered" evidence="3">
    <location>
        <begin position="528"/>
        <end position="549"/>
    </location>
</feature>
<name>A0A5C5VI21_9BACT</name>
<evidence type="ECO:0000256" key="2">
    <source>
        <dbReference type="ARBA" id="ARBA00022801"/>
    </source>
</evidence>
<feature type="domain" description="SGNH hydrolase-type esterase" evidence="5">
    <location>
        <begin position="34"/>
        <end position="210"/>
    </location>
</feature>
<dbReference type="SUPFAM" id="SSF52266">
    <property type="entry name" value="SGNH hydrolase"/>
    <property type="match status" value="2"/>
</dbReference>
<keyword evidence="7" id="KW-1185">Reference proteome</keyword>
<evidence type="ECO:0000313" key="6">
    <source>
        <dbReference type="EMBL" id="TWT37405.1"/>
    </source>
</evidence>
<comment type="similarity">
    <text evidence="1">Belongs to the 'GDSL' lipolytic enzyme family.</text>
</comment>
<evidence type="ECO:0000256" key="4">
    <source>
        <dbReference type="SAM" id="SignalP"/>
    </source>
</evidence>
<dbReference type="RefSeq" id="WP_146564743.1">
    <property type="nucleotide sequence ID" value="NZ_SIHJ01000001.1"/>
</dbReference>
<evidence type="ECO:0000313" key="7">
    <source>
        <dbReference type="Proteomes" id="UP000316714"/>
    </source>
</evidence>
<dbReference type="Proteomes" id="UP000316714">
    <property type="component" value="Unassembled WGS sequence"/>
</dbReference>
<dbReference type="InterPro" id="IPR036514">
    <property type="entry name" value="SGNH_hydro_sf"/>
</dbReference>
<dbReference type="InterPro" id="IPR037459">
    <property type="entry name" value="RhgT-like"/>
</dbReference>
<feature type="signal peptide" evidence="4">
    <location>
        <begin position="1"/>
        <end position="23"/>
    </location>
</feature>
<evidence type="ECO:0000256" key="3">
    <source>
        <dbReference type="SAM" id="MobiDB-lite"/>
    </source>
</evidence>
<keyword evidence="4" id="KW-0732">Signal</keyword>
<dbReference type="AlphaFoldDB" id="A0A5C5VI21"/>
<sequence precursor="true">MPALLRCPLIVLALAGCCLSAHAADDQIPTLYVAGDSTAANGADGARGWGRHLGKFFDAERVQVENRARGGRSSRTFVTEGLWEQIRSELKPGDVVLIQFGHNDGGRINDPRRARGSLPGLGEETSEIDNEQTGRHEVVHTFGWYLRKMIDETRAAGAEPVLLSLTVRNIWKDGHVERGSGRYGRWTREVAEAENTPFIDLTSIAADKYERMGQAEVGKLFPRDHTHTGDDGALLNARLVVEGFKGLREEMWAPWLSVEGRNTPRAAPQYVRFPSVRRGATEAGKSRFLNTPHRIDDALPTLWLIGDSTVRTGRGRGEGGQFGWGDPLEDYFDRGKINVVNRAMGGTGARTFRTGRFWQPVLEQLRPGDVVLMQFGHNDNGSRGALRGVGDQTEEQSKEDGQTETVETFGAYLRRFIAEIRDKGAVPIVCSLIPRKSWDGDAIRRPDDGHAAWARQVAEDEDVRFIDLYERIAQRYDALGPEAVDPLFADRATHTSYDGAVLNAACVVDGLRDLDDNPLKEFMLGNATPATRQQSADGLHPSENQRQAR</sequence>
<keyword evidence="2 6" id="KW-0378">Hydrolase</keyword>
<dbReference type="PANTHER" id="PTHR43695">
    <property type="entry name" value="PUTATIVE (AFU_ORTHOLOGUE AFUA_2G17250)-RELATED"/>
    <property type="match status" value="1"/>
</dbReference>
<protein>
    <submittedName>
        <fullName evidence="6">Putative rhamnogalacturonan acetylesterase YesY</fullName>
        <ecNumber evidence="6">3.1.1.-</ecNumber>
    </submittedName>
</protein>
<accession>A0A5C5VI21</accession>
<dbReference type="EC" id="3.1.1.-" evidence="6"/>
<feature type="domain" description="SGNH hydrolase-type esterase" evidence="5">
    <location>
        <begin position="304"/>
        <end position="483"/>
    </location>
</feature>
<feature type="region of interest" description="Disordered" evidence="3">
    <location>
        <begin position="382"/>
        <end position="403"/>
    </location>
</feature>
<evidence type="ECO:0000259" key="5">
    <source>
        <dbReference type="Pfam" id="PF13472"/>
    </source>
</evidence>
<dbReference type="CDD" id="cd01821">
    <property type="entry name" value="Rhamnogalacturan_acetylesterase_like"/>
    <property type="match status" value="2"/>
</dbReference>